<accession>A0AA48I0K2</accession>
<sequence>MEFKLILKKLNNSLSEEERKIFDAWIAESERHKNYFDRVEKGYLKSPESVGIDEGWSKLSSKLAIERKKRNAVYIKYVAAAVILLIVSLPLVFKKSQHELPIQQVAEKKIEVGTDKATLTLEDGTQVALEKGDSFMRQNVSSNGEQLVYQKSRSSENARLTYNTLTIPRGGQFYVVLSDSTKVWLNSDSQLRYPVNFVDHQPRKVELVYGEAYFEVSPSSLHNGTHFMVKTQGQEVDVLGTAFNIKAYREDSEVSTALVHGRVTVNQNGNTEELVPGYQSVFDPLAGTVQIAKADVNSIVAWKDGLFNFKDMPLGEILVTISRWYNAEIQIKNQEKAAIEFNGMFNRNQELEKILTIIENTNEVKLTTEGNTIIVE</sequence>
<evidence type="ECO:0000259" key="3">
    <source>
        <dbReference type="Pfam" id="PF16344"/>
    </source>
</evidence>
<keyword evidence="5" id="KW-1185">Reference proteome</keyword>
<dbReference type="PIRSF" id="PIRSF018266">
    <property type="entry name" value="FecR"/>
    <property type="match status" value="1"/>
</dbReference>
<dbReference type="EMBL" id="AP027268">
    <property type="protein sequence ID" value="BDW93526.1"/>
    <property type="molecule type" value="Genomic_DNA"/>
</dbReference>
<dbReference type="Pfam" id="PF16344">
    <property type="entry name" value="FecR_C"/>
    <property type="match status" value="1"/>
</dbReference>
<dbReference type="AlphaFoldDB" id="A0AA48I0K2"/>
<dbReference type="GO" id="GO:0016989">
    <property type="term" value="F:sigma factor antagonist activity"/>
    <property type="evidence" value="ECO:0007669"/>
    <property type="project" value="TreeGrafter"/>
</dbReference>
<proteinExistence type="predicted"/>
<evidence type="ECO:0000256" key="1">
    <source>
        <dbReference type="SAM" id="Phobius"/>
    </source>
</evidence>
<dbReference type="InterPro" id="IPR012373">
    <property type="entry name" value="Ferrdict_sens_TM"/>
</dbReference>
<feature type="domain" description="Protein FecR C-terminal" evidence="3">
    <location>
        <begin position="307"/>
        <end position="375"/>
    </location>
</feature>
<feature type="transmembrane region" description="Helical" evidence="1">
    <location>
        <begin position="74"/>
        <end position="93"/>
    </location>
</feature>
<dbReference type="PANTHER" id="PTHR30273:SF2">
    <property type="entry name" value="PROTEIN FECR"/>
    <property type="match status" value="1"/>
</dbReference>
<dbReference type="Gene3D" id="2.60.120.1440">
    <property type="match status" value="1"/>
</dbReference>
<keyword evidence="1" id="KW-1133">Transmembrane helix</keyword>
<gene>
    <name evidence="4" type="ORF">MACH07_23580</name>
</gene>
<feature type="domain" description="FecR protein" evidence="2">
    <location>
        <begin position="165"/>
        <end position="263"/>
    </location>
</feature>
<dbReference type="PANTHER" id="PTHR30273">
    <property type="entry name" value="PERIPLASMIC SIGNAL SENSOR AND SIGMA FACTOR ACTIVATOR FECR-RELATED"/>
    <property type="match status" value="1"/>
</dbReference>
<evidence type="ECO:0000313" key="5">
    <source>
        <dbReference type="Proteomes" id="UP001330184"/>
    </source>
</evidence>
<keyword evidence="1" id="KW-0812">Transmembrane</keyword>
<reference evidence="4 5" key="1">
    <citation type="submission" date="2023-01" db="EMBL/GenBank/DDBJ databases">
        <title>Complete genome sequence of Muricauda aquimarina strain IFOP_LL357.</title>
        <authorList>
            <person name="Gajardo G."/>
            <person name="Ueki S."/>
            <person name="Maruyama F."/>
        </authorList>
    </citation>
    <scope>NUCLEOTIDE SEQUENCE [LARGE SCALE GENOMIC DNA]</scope>
    <source>
        <strain evidence="4 5">IFOP_LL357</strain>
    </source>
</reference>
<dbReference type="InterPro" id="IPR032508">
    <property type="entry name" value="FecR_C"/>
</dbReference>
<organism evidence="4 5">
    <name type="scientific">Flagellimonas marinaquae</name>
    <dbReference type="NCBI Taxonomy" id="254955"/>
    <lineage>
        <taxon>Bacteria</taxon>
        <taxon>Pseudomonadati</taxon>
        <taxon>Bacteroidota</taxon>
        <taxon>Flavobacteriia</taxon>
        <taxon>Flavobacteriales</taxon>
        <taxon>Flavobacteriaceae</taxon>
        <taxon>Flagellimonas</taxon>
    </lineage>
</organism>
<name>A0AA48I0K2_9FLAO</name>
<keyword evidence="1" id="KW-0472">Membrane</keyword>
<dbReference type="RefSeq" id="WP_338194120.1">
    <property type="nucleotide sequence ID" value="NZ_AP027268.1"/>
</dbReference>
<dbReference type="InterPro" id="IPR006860">
    <property type="entry name" value="FecR"/>
</dbReference>
<dbReference type="Gene3D" id="3.55.50.30">
    <property type="match status" value="1"/>
</dbReference>
<dbReference type="Proteomes" id="UP001330184">
    <property type="component" value="Chromosome"/>
</dbReference>
<evidence type="ECO:0000259" key="2">
    <source>
        <dbReference type="Pfam" id="PF04773"/>
    </source>
</evidence>
<evidence type="ECO:0000313" key="4">
    <source>
        <dbReference type="EMBL" id="BDW93526.1"/>
    </source>
</evidence>
<protein>
    <submittedName>
        <fullName evidence="4">Iron dicitrate transporter FecR</fullName>
    </submittedName>
</protein>
<dbReference type="Pfam" id="PF04773">
    <property type="entry name" value="FecR"/>
    <property type="match status" value="1"/>
</dbReference>